<accession>A0AA85JJQ7</accession>
<dbReference type="InterPro" id="IPR013783">
    <property type="entry name" value="Ig-like_fold"/>
</dbReference>
<sequence>MTSELYAQTVCLSVEVNLSSLEDVGAFLDTVDSGYERNIVVCITGSLDVLGQWNPEKSLLCERQKTNLTNVETWKCNIPLQAVSKFEFRFFVGELIEANEGCSDSRKLRVLVWESRWKPREFFVIDYANATDKTSMTNLKFGIFDDGKYIQRGWLMSNSEIHIRLSSSSCKFFKSNIFTPHSQLFVSCSRYVLQPNCIEDEDLELATLDNTATKPEFLPDQQTLSNENKVQNAWPSRFTRRSAGKPSYYSMVCRAHPVLMSTLEISRCRVHRGEQPDCSGTLYKVGDDVTFFIETWDVENTSVEIEFYQQPNEPGVNDTKNIGGSQLKFIGSARFGPFVDTYGRKAAQILNSSHRPVGDLRVRYLVIHPMVKSPNLNLKVTYQHHWKKRGVVMDIGHRGMGTSFLEPEQKPFKKTPSTKENTLDSFRTAVQHGADFVEMDVQLTKDHQVVVYHDFDAVVISKKKRGGQLSYLRIAIKDMNYEDLRELNVRHSSVLKESHSHEKMNEEDLDPIDLQPFPLLRSCFEEIDSDLGFVIEVKYPMELKQGGSEMDHFFEYNFYVDTILREILTYAGSRRIMLSCFDPNVSVMLQLKQNLYPVFQLGISPEYADTRHNDFEHLFFSAISHQLMGVCLESDRLLNVPDVIKLAHLHNLVVLAWGEAVNNPEKRAQLIQLGVDGIIYDCLHENKAKGTLSIFKRERCIESSSYTLDEYENKLSDSSLQQQTLPNRSSCFTDNSVLFSIPKHDDSNNINNEVVELQHQKMVDDTSAGSDYYSYHPSNSINKHNSDNDDGGGDGAKNIDNDKVVLLQNTIKSGNGKQSTNSVVNVINCDNEIGENTSIISSSSSSSSSTATFEGQQPPPPPEQQQQQSKQQKEQHSMPLITIA</sequence>
<organism evidence="4 5">
    <name type="scientific">Trichobilharzia regenti</name>
    <name type="common">Nasal bird schistosome</name>
    <dbReference type="NCBI Taxonomy" id="157069"/>
    <lineage>
        <taxon>Eukaryota</taxon>
        <taxon>Metazoa</taxon>
        <taxon>Spiralia</taxon>
        <taxon>Lophotrochozoa</taxon>
        <taxon>Platyhelminthes</taxon>
        <taxon>Trematoda</taxon>
        <taxon>Digenea</taxon>
        <taxon>Strigeidida</taxon>
        <taxon>Schistosomatoidea</taxon>
        <taxon>Schistosomatidae</taxon>
        <taxon>Trichobilharzia</taxon>
    </lineage>
</organism>
<dbReference type="GO" id="GO:0047389">
    <property type="term" value="F:glycerophosphocholine phosphodiesterase activity"/>
    <property type="evidence" value="ECO:0007669"/>
    <property type="project" value="TreeGrafter"/>
</dbReference>
<evidence type="ECO:0000256" key="1">
    <source>
        <dbReference type="ARBA" id="ARBA00022801"/>
    </source>
</evidence>
<feature type="region of interest" description="Disordered" evidence="2">
    <location>
        <begin position="768"/>
        <end position="799"/>
    </location>
</feature>
<dbReference type="InterPro" id="IPR051578">
    <property type="entry name" value="GDPD"/>
</dbReference>
<dbReference type="FunFam" id="3.20.20.190:FF:000032">
    <property type="entry name" value="Glycerophosphoryl diester phosphodiesterase, putative"/>
    <property type="match status" value="1"/>
</dbReference>
<feature type="domain" description="GP-PDE" evidence="3">
    <location>
        <begin position="392"/>
        <end position="690"/>
    </location>
</feature>
<dbReference type="PANTHER" id="PTHR22958:SF1">
    <property type="entry name" value="GLYCEROPHOSPHOCHOLINE PHOSPHODIESTERASE GPCPD1"/>
    <property type="match status" value="1"/>
</dbReference>
<proteinExistence type="predicted"/>
<evidence type="ECO:0000259" key="3">
    <source>
        <dbReference type="PROSITE" id="PS51704"/>
    </source>
</evidence>
<dbReference type="Pfam" id="PF00686">
    <property type="entry name" value="CBM_20"/>
    <property type="match status" value="1"/>
</dbReference>
<evidence type="ECO:0000313" key="4">
    <source>
        <dbReference type="Proteomes" id="UP000050795"/>
    </source>
</evidence>
<keyword evidence="4" id="KW-1185">Reference proteome</keyword>
<feature type="compositionally biased region" description="Low complexity" evidence="2">
    <location>
        <begin position="838"/>
        <end position="849"/>
    </location>
</feature>
<dbReference type="InterPro" id="IPR002044">
    <property type="entry name" value="CBM20"/>
</dbReference>
<name>A0AA85JJQ7_TRIRE</name>
<reference evidence="4" key="1">
    <citation type="submission" date="2022-06" db="EMBL/GenBank/DDBJ databases">
        <authorList>
            <person name="Berger JAMES D."/>
            <person name="Berger JAMES D."/>
        </authorList>
    </citation>
    <scope>NUCLEOTIDE SEQUENCE [LARGE SCALE GENOMIC DNA]</scope>
</reference>
<dbReference type="InterPro" id="IPR013784">
    <property type="entry name" value="Carb-bd-like_fold"/>
</dbReference>
<dbReference type="AlphaFoldDB" id="A0AA85JJQ7"/>
<dbReference type="InterPro" id="IPR017946">
    <property type="entry name" value="PLC-like_Pdiesterase_TIM-brl"/>
</dbReference>
<dbReference type="GO" id="GO:0046475">
    <property type="term" value="P:glycerophospholipid catabolic process"/>
    <property type="evidence" value="ECO:0007669"/>
    <property type="project" value="TreeGrafter"/>
</dbReference>
<evidence type="ECO:0000313" key="5">
    <source>
        <dbReference type="WBParaSite" id="TREG1_24260.1"/>
    </source>
</evidence>
<dbReference type="Proteomes" id="UP000050795">
    <property type="component" value="Unassembled WGS sequence"/>
</dbReference>
<dbReference type="PANTHER" id="PTHR22958">
    <property type="entry name" value="GLYCEROPHOSPHORYL DIESTER PHOSPHODIESTERASE"/>
    <property type="match status" value="1"/>
</dbReference>
<dbReference type="GO" id="GO:2001070">
    <property type="term" value="F:starch binding"/>
    <property type="evidence" value="ECO:0007669"/>
    <property type="project" value="InterPro"/>
</dbReference>
<dbReference type="SUPFAM" id="SSF51695">
    <property type="entry name" value="PLC-like phosphodiesterases"/>
    <property type="match status" value="1"/>
</dbReference>
<dbReference type="Gene3D" id="3.20.20.190">
    <property type="entry name" value="Phosphatidylinositol (PI) phosphodiesterase"/>
    <property type="match status" value="1"/>
</dbReference>
<dbReference type="InterPro" id="IPR030395">
    <property type="entry name" value="GP_PDE_dom"/>
</dbReference>
<dbReference type="SUPFAM" id="SSF49452">
    <property type="entry name" value="Starch-binding domain-like"/>
    <property type="match status" value="1"/>
</dbReference>
<dbReference type="PROSITE" id="PS51704">
    <property type="entry name" value="GP_PDE"/>
    <property type="match status" value="1"/>
</dbReference>
<dbReference type="Pfam" id="PF03009">
    <property type="entry name" value="GDPD"/>
    <property type="match status" value="1"/>
</dbReference>
<dbReference type="WBParaSite" id="TREG1_24260.1">
    <property type="protein sequence ID" value="TREG1_24260.1"/>
    <property type="gene ID" value="TREG1_24260"/>
</dbReference>
<feature type="region of interest" description="Disordered" evidence="2">
    <location>
        <begin position="837"/>
        <end position="884"/>
    </location>
</feature>
<dbReference type="Gene3D" id="2.60.40.10">
    <property type="entry name" value="Immunoglobulins"/>
    <property type="match status" value="1"/>
</dbReference>
<protein>
    <recommendedName>
        <fullName evidence="3">GP-PDE domain-containing protein</fullName>
    </recommendedName>
</protein>
<evidence type="ECO:0000256" key="2">
    <source>
        <dbReference type="SAM" id="MobiDB-lite"/>
    </source>
</evidence>
<reference evidence="5" key="2">
    <citation type="submission" date="2023-11" db="UniProtKB">
        <authorList>
            <consortium name="WormBaseParasite"/>
        </authorList>
    </citation>
    <scope>IDENTIFICATION</scope>
</reference>
<keyword evidence="1" id="KW-0378">Hydrolase</keyword>